<sequence>MKATIDGAGRLVIPKQLRDRLGLVPGEVDVEADGADLRVRPAADDSLDEQDGWLLIPASGSSITDDDVQALRDADQR</sequence>
<dbReference type="SUPFAM" id="SSF89447">
    <property type="entry name" value="AbrB/MazE/MraZ-like"/>
    <property type="match status" value="1"/>
</dbReference>
<dbReference type="NCBIfam" id="TIGR01439">
    <property type="entry name" value="lp_hng_hel_AbrB"/>
    <property type="match status" value="1"/>
</dbReference>
<evidence type="ECO:0000313" key="5">
    <source>
        <dbReference type="Proteomes" id="UP000295560"/>
    </source>
</evidence>
<reference evidence="4 5" key="1">
    <citation type="submission" date="2019-03" db="EMBL/GenBank/DDBJ databases">
        <title>Sequencing the genomes of 1000 actinobacteria strains.</title>
        <authorList>
            <person name="Klenk H.-P."/>
        </authorList>
    </citation>
    <scope>NUCLEOTIDE SEQUENCE [LARGE SCALE GENOMIC DNA]</scope>
    <source>
        <strain evidence="4 5">DSM 44969</strain>
    </source>
</reference>
<evidence type="ECO:0000259" key="3">
    <source>
        <dbReference type="PROSITE" id="PS51740"/>
    </source>
</evidence>
<dbReference type="AlphaFoldDB" id="A0A4R1HVC7"/>
<dbReference type="RefSeq" id="WP_132421692.1">
    <property type="nucleotide sequence ID" value="NZ_SMFZ01000001.1"/>
</dbReference>
<dbReference type="OrthoDB" id="33406at2"/>
<proteinExistence type="predicted"/>
<dbReference type="EMBL" id="SMFZ01000001">
    <property type="protein sequence ID" value="TCK25381.1"/>
    <property type="molecule type" value="Genomic_DNA"/>
</dbReference>
<comment type="caution">
    <text evidence="4">The sequence shown here is derived from an EMBL/GenBank/DDBJ whole genome shotgun (WGS) entry which is preliminary data.</text>
</comment>
<name>A0A4R1HVC7_PSEEN</name>
<dbReference type="GO" id="GO:0003677">
    <property type="term" value="F:DNA binding"/>
    <property type="evidence" value="ECO:0007669"/>
    <property type="project" value="UniProtKB-UniRule"/>
</dbReference>
<accession>A0A4R1HVC7</accession>
<evidence type="ECO:0000256" key="2">
    <source>
        <dbReference type="SAM" id="MobiDB-lite"/>
    </source>
</evidence>
<dbReference type="PROSITE" id="PS51740">
    <property type="entry name" value="SPOVT_ABRB"/>
    <property type="match status" value="1"/>
</dbReference>
<dbReference type="Gene3D" id="2.10.260.10">
    <property type="match status" value="1"/>
</dbReference>
<feature type="domain" description="SpoVT-AbrB" evidence="3">
    <location>
        <begin position="1"/>
        <end position="44"/>
    </location>
</feature>
<protein>
    <submittedName>
        <fullName evidence="4">AbrB family looped-hinge helix DNA binding protein</fullName>
    </submittedName>
</protein>
<evidence type="ECO:0000256" key="1">
    <source>
        <dbReference type="PROSITE-ProRule" id="PRU01076"/>
    </source>
</evidence>
<dbReference type="InterPro" id="IPR007159">
    <property type="entry name" value="SpoVT-AbrB_dom"/>
</dbReference>
<evidence type="ECO:0000313" key="4">
    <source>
        <dbReference type="EMBL" id="TCK25381.1"/>
    </source>
</evidence>
<gene>
    <name evidence="4" type="ORF">EV378_1188</name>
</gene>
<feature type="region of interest" description="Disordered" evidence="2">
    <location>
        <begin position="58"/>
        <end position="77"/>
    </location>
</feature>
<keyword evidence="5" id="KW-1185">Reference proteome</keyword>
<dbReference type="InterPro" id="IPR037914">
    <property type="entry name" value="SpoVT-AbrB_sf"/>
</dbReference>
<dbReference type="SMART" id="SM00966">
    <property type="entry name" value="SpoVT_AbrB"/>
    <property type="match status" value="1"/>
</dbReference>
<organism evidence="4 5">
    <name type="scientific">Pseudonocardia endophytica</name>
    <dbReference type="NCBI Taxonomy" id="401976"/>
    <lineage>
        <taxon>Bacteria</taxon>
        <taxon>Bacillati</taxon>
        <taxon>Actinomycetota</taxon>
        <taxon>Actinomycetes</taxon>
        <taxon>Pseudonocardiales</taxon>
        <taxon>Pseudonocardiaceae</taxon>
        <taxon>Pseudonocardia</taxon>
    </lineage>
</organism>
<dbReference type="Proteomes" id="UP000295560">
    <property type="component" value="Unassembled WGS sequence"/>
</dbReference>
<keyword evidence="1" id="KW-0238">DNA-binding</keyword>